<evidence type="ECO:0000313" key="4">
    <source>
        <dbReference type="Proteomes" id="UP000820669"/>
    </source>
</evidence>
<sequence>MEAARLRSCLGRFATGVTVVTYSHDGEPRGATVNAFSSVSLDPPLVLVSIARKARACPLLQDAPFTVNVLSARQVGVALTFAGRPQDSAVIEWEQGHHAPRLRHTHATLECTPWRSYDGGDHVLFLGRVHDLAIRENDPLVFHGGAFHRRGDGLDSTGRCSRPSALAALPLQVDAMEQLAEEFAAGWI</sequence>
<dbReference type="Pfam" id="PF01613">
    <property type="entry name" value="Flavin_Reduct"/>
    <property type="match status" value="1"/>
</dbReference>
<organism evidence="3 4">
    <name type="scientific">Pseudonocardia acidicola</name>
    <dbReference type="NCBI Taxonomy" id="2724939"/>
    <lineage>
        <taxon>Bacteria</taxon>
        <taxon>Bacillati</taxon>
        <taxon>Actinomycetota</taxon>
        <taxon>Actinomycetes</taxon>
        <taxon>Pseudonocardiales</taxon>
        <taxon>Pseudonocardiaceae</taxon>
        <taxon>Pseudonocardia</taxon>
    </lineage>
</organism>
<dbReference type="InterPro" id="IPR002563">
    <property type="entry name" value="Flavin_Rdtase-like_dom"/>
</dbReference>
<name>A0ABX1S930_9PSEU</name>
<evidence type="ECO:0000256" key="1">
    <source>
        <dbReference type="ARBA" id="ARBA00023002"/>
    </source>
</evidence>
<feature type="domain" description="Flavin reductase like" evidence="2">
    <location>
        <begin position="10"/>
        <end position="149"/>
    </location>
</feature>
<dbReference type="Gene3D" id="2.30.110.10">
    <property type="entry name" value="Electron Transport, Fmn-binding Protein, Chain A"/>
    <property type="match status" value="1"/>
</dbReference>
<accession>A0ABX1S930</accession>
<dbReference type="InterPro" id="IPR012349">
    <property type="entry name" value="Split_barrel_FMN-bd"/>
</dbReference>
<dbReference type="PANTHER" id="PTHR30466:SF1">
    <property type="entry name" value="FMN REDUCTASE (NADH) RUTF"/>
    <property type="match status" value="1"/>
</dbReference>
<gene>
    <name evidence="3" type="ORF">HF526_05925</name>
</gene>
<dbReference type="SMART" id="SM00903">
    <property type="entry name" value="Flavin_Reduct"/>
    <property type="match status" value="1"/>
</dbReference>
<evidence type="ECO:0000313" key="3">
    <source>
        <dbReference type="EMBL" id="NMH96856.1"/>
    </source>
</evidence>
<comment type="caution">
    <text evidence="3">The sequence shown here is derived from an EMBL/GenBank/DDBJ whole genome shotgun (WGS) entry which is preliminary data.</text>
</comment>
<dbReference type="PANTHER" id="PTHR30466">
    <property type="entry name" value="FLAVIN REDUCTASE"/>
    <property type="match status" value="1"/>
</dbReference>
<reference evidence="3 4" key="1">
    <citation type="submission" date="2020-04" db="EMBL/GenBank/DDBJ databases">
        <authorList>
            <person name="Klaysubun C."/>
            <person name="Duangmal K."/>
            <person name="Lipun K."/>
        </authorList>
    </citation>
    <scope>NUCLEOTIDE SEQUENCE [LARGE SCALE GENOMIC DNA]</scope>
    <source>
        <strain evidence="3 4">K10HN5</strain>
    </source>
</reference>
<keyword evidence="1" id="KW-0560">Oxidoreductase</keyword>
<keyword evidence="4" id="KW-1185">Reference proteome</keyword>
<evidence type="ECO:0000259" key="2">
    <source>
        <dbReference type="SMART" id="SM00903"/>
    </source>
</evidence>
<protein>
    <submittedName>
        <fullName evidence="3">Flavin reductase family protein</fullName>
    </submittedName>
</protein>
<dbReference type="EMBL" id="JAAXLA010000007">
    <property type="protein sequence ID" value="NMH96856.1"/>
    <property type="molecule type" value="Genomic_DNA"/>
</dbReference>
<proteinExistence type="predicted"/>
<dbReference type="SUPFAM" id="SSF50475">
    <property type="entry name" value="FMN-binding split barrel"/>
    <property type="match status" value="1"/>
</dbReference>
<dbReference type="Proteomes" id="UP000820669">
    <property type="component" value="Unassembled WGS sequence"/>
</dbReference>
<dbReference type="InterPro" id="IPR050268">
    <property type="entry name" value="NADH-dep_flavin_reductase"/>
</dbReference>